<dbReference type="AlphaFoldDB" id="A0A1G8SH47"/>
<dbReference type="RefSeq" id="WP_131821859.1">
    <property type="nucleotide sequence ID" value="NZ_FNEJ01000024.1"/>
</dbReference>
<reference evidence="1 2" key="1">
    <citation type="submission" date="2016-10" db="EMBL/GenBank/DDBJ databases">
        <authorList>
            <person name="de Groot N.N."/>
        </authorList>
    </citation>
    <scope>NUCLEOTIDE SEQUENCE [LARGE SCALE GENOMIC DNA]</scope>
    <source>
        <strain evidence="1 2">DSM 26424</strain>
    </source>
</reference>
<accession>A0A1G8SH47</accession>
<dbReference type="Proteomes" id="UP000199093">
    <property type="component" value="Unassembled WGS sequence"/>
</dbReference>
<sequence>MQRAVLTATALICLAGCDRGTPAAPTLSDVPLAAEAGRAAALPDPAESQPEGGFLAGTATADAPVAQDGAAAGSAASDRLAPPARGGLLGFFRRKAAAAGPAPDAPDYAQVGPGATLPFGEVARLCGVAETALGTEVARYPETGRGYTLRDSAPDSTTPRSFWITGFDDGCARQVTGALAMFGDPELHERLRYGPAGSTLPEGPLDRAYEAVKTQVCRVAGDAPCGRALPRLARDTVFVSVYPALGSPRSADMLLHDGALLEFAAP</sequence>
<name>A0A1G8SH47_9RHOB</name>
<dbReference type="STRING" id="555512.SAMN04487993_102469"/>
<protein>
    <submittedName>
        <fullName evidence="1">Uncharacterized protein</fullName>
    </submittedName>
</protein>
<dbReference type="OrthoDB" id="7865311at2"/>
<evidence type="ECO:0000313" key="1">
    <source>
        <dbReference type="EMBL" id="SDJ28582.1"/>
    </source>
</evidence>
<dbReference type="EMBL" id="FNEJ01000024">
    <property type="protein sequence ID" value="SDJ28582.1"/>
    <property type="molecule type" value="Genomic_DNA"/>
</dbReference>
<organism evidence="1 2">
    <name type="scientific">Salipiger marinus</name>
    <dbReference type="NCBI Taxonomy" id="555512"/>
    <lineage>
        <taxon>Bacteria</taxon>
        <taxon>Pseudomonadati</taxon>
        <taxon>Pseudomonadota</taxon>
        <taxon>Alphaproteobacteria</taxon>
        <taxon>Rhodobacterales</taxon>
        <taxon>Roseobacteraceae</taxon>
        <taxon>Salipiger</taxon>
    </lineage>
</organism>
<evidence type="ECO:0000313" key="2">
    <source>
        <dbReference type="Proteomes" id="UP000199093"/>
    </source>
</evidence>
<gene>
    <name evidence="1" type="ORF">SAMN04487993_102469</name>
</gene>
<keyword evidence="2" id="KW-1185">Reference proteome</keyword>
<proteinExistence type="predicted"/>